<keyword evidence="8" id="KW-1185">Reference proteome</keyword>
<accession>A0ABQ1QZW3</accession>
<evidence type="ECO:0000256" key="3">
    <source>
        <dbReference type="ARBA" id="ARBA00022692"/>
    </source>
</evidence>
<comment type="similarity">
    <text evidence="2">Belongs to the UPF0382 family.</text>
</comment>
<feature type="transmembrane region" description="Helical" evidence="6">
    <location>
        <begin position="42"/>
        <end position="57"/>
    </location>
</feature>
<dbReference type="Pfam" id="PF04241">
    <property type="entry name" value="DUF423"/>
    <property type="match status" value="1"/>
</dbReference>
<keyword evidence="3 6" id="KW-0812">Transmembrane</keyword>
<dbReference type="EMBL" id="BMFH01000001">
    <property type="protein sequence ID" value="GGD52525.1"/>
    <property type="molecule type" value="Genomic_DNA"/>
</dbReference>
<evidence type="ECO:0000313" key="8">
    <source>
        <dbReference type="Proteomes" id="UP000625780"/>
    </source>
</evidence>
<evidence type="ECO:0000256" key="1">
    <source>
        <dbReference type="ARBA" id="ARBA00004141"/>
    </source>
</evidence>
<feature type="transmembrane region" description="Helical" evidence="6">
    <location>
        <begin position="96"/>
        <end position="119"/>
    </location>
</feature>
<sequence length="123" mass="13645">MLTGVVFGLLSVILGAFGAHGLEDLLSGPSLESYETGVRYQMYHALLLLWLGSTSVIREKDKKWIFVSLTLGIILFSFSIYLLATDSLTSVPFKGIALLTPLGGFFLILGWTILGYRIFKYFD</sequence>
<keyword evidence="5 6" id="KW-0472">Membrane</keyword>
<proteinExistence type="inferred from homology"/>
<dbReference type="Proteomes" id="UP000625780">
    <property type="component" value="Unassembled WGS sequence"/>
</dbReference>
<dbReference type="PANTHER" id="PTHR43461:SF1">
    <property type="entry name" value="TRANSMEMBRANE PROTEIN 256"/>
    <property type="match status" value="1"/>
</dbReference>
<name>A0ABQ1QZW3_9FLAO</name>
<dbReference type="InterPro" id="IPR006696">
    <property type="entry name" value="DUF423"/>
</dbReference>
<organism evidence="7 8">
    <name type="scientific">Muriicola marianensis</name>
    <dbReference type="NCBI Taxonomy" id="1324801"/>
    <lineage>
        <taxon>Bacteria</taxon>
        <taxon>Pseudomonadati</taxon>
        <taxon>Bacteroidota</taxon>
        <taxon>Flavobacteriia</taxon>
        <taxon>Flavobacteriales</taxon>
        <taxon>Flavobacteriaceae</taxon>
        <taxon>Muriicola</taxon>
    </lineage>
</organism>
<evidence type="ECO:0000256" key="5">
    <source>
        <dbReference type="ARBA" id="ARBA00023136"/>
    </source>
</evidence>
<reference evidence="8" key="1">
    <citation type="journal article" date="2019" name="Int. J. Syst. Evol. Microbiol.">
        <title>The Global Catalogue of Microorganisms (GCM) 10K type strain sequencing project: providing services to taxonomists for standard genome sequencing and annotation.</title>
        <authorList>
            <consortium name="The Broad Institute Genomics Platform"/>
            <consortium name="The Broad Institute Genome Sequencing Center for Infectious Disease"/>
            <person name="Wu L."/>
            <person name="Ma J."/>
        </authorList>
    </citation>
    <scope>NUCLEOTIDE SEQUENCE [LARGE SCALE GENOMIC DNA]</scope>
    <source>
        <strain evidence="8">CGMCC 1.12606</strain>
    </source>
</reference>
<comment type="subcellular location">
    <subcellularLocation>
        <location evidence="1">Membrane</location>
        <topology evidence="1">Multi-pass membrane protein</topology>
    </subcellularLocation>
</comment>
<protein>
    <submittedName>
        <fullName evidence="7">Membrane protein</fullName>
    </submittedName>
</protein>
<gene>
    <name evidence="7" type="ORF">GCM10011361_19020</name>
</gene>
<evidence type="ECO:0000313" key="7">
    <source>
        <dbReference type="EMBL" id="GGD52525.1"/>
    </source>
</evidence>
<feature type="transmembrane region" description="Helical" evidence="6">
    <location>
        <begin position="64"/>
        <end position="84"/>
    </location>
</feature>
<evidence type="ECO:0000256" key="4">
    <source>
        <dbReference type="ARBA" id="ARBA00022989"/>
    </source>
</evidence>
<evidence type="ECO:0000256" key="2">
    <source>
        <dbReference type="ARBA" id="ARBA00009694"/>
    </source>
</evidence>
<evidence type="ECO:0000256" key="6">
    <source>
        <dbReference type="SAM" id="Phobius"/>
    </source>
</evidence>
<comment type="caution">
    <text evidence="7">The sequence shown here is derived from an EMBL/GenBank/DDBJ whole genome shotgun (WGS) entry which is preliminary data.</text>
</comment>
<keyword evidence="4 6" id="KW-1133">Transmembrane helix</keyword>
<dbReference type="PANTHER" id="PTHR43461">
    <property type="entry name" value="TRANSMEMBRANE PROTEIN 256"/>
    <property type="match status" value="1"/>
</dbReference>